<organism evidence="1">
    <name type="scientific">marine sediment metagenome</name>
    <dbReference type="NCBI Taxonomy" id="412755"/>
    <lineage>
        <taxon>unclassified sequences</taxon>
        <taxon>metagenomes</taxon>
        <taxon>ecological metagenomes</taxon>
    </lineage>
</organism>
<gene>
    <name evidence="1" type="ORF">S01H1_52381</name>
</gene>
<dbReference type="AlphaFoldDB" id="X0VXI2"/>
<accession>X0VXI2</accession>
<proteinExistence type="predicted"/>
<feature type="non-terminal residue" evidence="1">
    <location>
        <position position="78"/>
    </location>
</feature>
<comment type="caution">
    <text evidence="1">The sequence shown here is derived from an EMBL/GenBank/DDBJ whole genome shotgun (WGS) entry which is preliminary data.</text>
</comment>
<sequence>MQSTENGGLNILSYINNTIGINLRRNVFFPLYWKYIKHSNVLSCYEVLRNHQWNTLEENKKIQRKKLYKLVKYASQNI</sequence>
<evidence type="ECO:0000313" key="1">
    <source>
        <dbReference type="EMBL" id="GAG15822.1"/>
    </source>
</evidence>
<protein>
    <submittedName>
        <fullName evidence="1">Uncharacterized protein</fullName>
    </submittedName>
</protein>
<name>X0VXI2_9ZZZZ</name>
<dbReference type="EMBL" id="BARS01033853">
    <property type="protein sequence ID" value="GAG15822.1"/>
    <property type="molecule type" value="Genomic_DNA"/>
</dbReference>
<reference evidence="1" key="1">
    <citation type="journal article" date="2014" name="Front. Microbiol.">
        <title>High frequency of phylogenetically diverse reductive dehalogenase-homologous genes in deep subseafloor sedimentary metagenomes.</title>
        <authorList>
            <person name="Kawai M."/>
            <person name="Futagami T."/>
            <person name="Toyoda A."/>
            <person name="Takaki Y."/>
            <person name="Nishi S."/>
            <person name="Hori S."/>
            <person name="Arai W."/>
            <person name="Tsubouchi T."/>
            <person name="Morono Y."/>
            <person name="Uchiyama I."/>
            <person name="Ito T."/>
            <person name="Fujiyama A."/>
            <person name="Inagaki F."/>
            <person name="Takami H."/>
        </authorList>
    </citation>
    <scope>NUCLEOTIDE SEQUENCE</scope>
    <source>
        <strain evidence="1">Expedition CK06-06</strain>
    </source>
</reference>